<keyword evidence="5" id="KW-1003">Cell membrane</keyword>
<accession>G3VV25</accession>
<dbReference type="InterPro" id="IPR019402">
    <property type="entry name" value="CWH43_N"/>
</dbReference>
<evidence type="ECO:0000256" key="10">
    <source>
        <dbReference type="ARBA" id="ARBA00023136"/>
    </source>
</evidence>
<evidence type="ECO:0000313" key="16">
    <source>
        <dbReference type="Ensembl" id="ENSSHAP00000007030.2"/>
    </source>
</evidence>
<evidence type="ECO:0000256" key="9">
    <source>
        <dbReference type="ARBA" id="ARBA00023006"/>
    </source>
</evidence>
<dbReference type="GeneTree" id="ENSGT01030000234578"/>
<keyword evidence="17" id="KW-1185">Reference proteome</keyword>
<keyword evidence="10 14" id="KW-0472">Membrane</keyword>
<dbReference type="GO" id="GO:0006914">
    <property type="term" value="P:autophagy"/>
    <property type="evidence" value="ECO:0007669"/>
    <property type="project" value="UniProtKB-KW"/>
</dbReference>
<feature type="transmembrane region" description="Helical" evidence="14">
    <location>
        <begin position="149"/>
        <end position="171"/>
    </location>
</feature>
<dbReference type="FunCoup" id="G3VV25">
    <property type="interactions" value="316"/>
</dbReference>
<dbReference type="STRING" id="9305.ENSSHAP00000007030"/>
<dbReference type="Proteomes" id="UP000007648">
    <property type="component" value="Unassembled WGS sequence"/>
</dbReference>
<keyword evidence="7" id="KW-0967">Endosome</keyword>
<evidence type="ECO:0000256" key="5">
    <source>
        <dbReference type="ARBA" id="ARBA00022475"/>
    </source>
</evidence>
<evidence type="ECO:0000256" key="2">
    <source>
        <dbReference type="ARBA" id="ARBA00004542"/>
    </source>
</evidence>
<reference evidence="16 17" key="1">
    <citation type="journal article" date="2011" name="Proc. Natl. Acad. Sci. U.S.A.">
        <title>Genetic diversity and population structure of the endangered marsupial Sarcophilus harrisii (Tasmanian devil).</title>
        <authorList>
            <person name="Miller W."/>
            <person name="Hayes V.M."/>
            <person name="Ratan A."/>
            <person name="Petersen D.C."/>
            <person name="Wittekindt N.E."/>
            <person name="Miller J."/>
            <person name="Walenz B."/>
            <person name="Knight J."/>
            <person name="Qi J."/>
            <person name="Zhao F."/>
            <person name="Wang Q."/>
            <person name="Bedoya-Reina O.C."/>
            <person name="Katiyar N."/>
            <person name="Tomsho L.P."/>
            <person name="Kasson L.M."/>
            <person name="Hardie R.A."/>
            <person name="Woodbridge P."/>
            <person name="Tindall E.A."/>
            <person name="Bertelsen M.F."/>
            <person name="Dixon D."/>
            <person name="Pyecroft S."/>
            <person name="Helgen K.M."/>
            <person name="Lesk A.M."/>
            <person name="Pringle T.H."/>
            <person name="Patterson N."/>
            <person name="Zhang Y."/>
            <person name="Kreiss A."/>
            <person name="Woods G.M."/>
            <person name="Jones M.E."/>
            <person name="Schuster S.C."/>
        </authorList>
    </citation>
    <scope>NUCLEOTIDE SEQUENCE [LARGE SCALE GENOMIC DNA]</scope>
</reference>
<reference evidence="16" key="2">
    <citation type="submission" date="2025-08" db="UniProtKB">
        <authorList>
            <consortium name="Ensembl"/>
        </authorList>
    </citation>
    <scope>IDENTIFICATION</scope>
</reference>
<dbReference type="Pfam" id="PF10277">
    <property type="entry name" value="Frag1"/>
    <property type="match status" value="1"/>
</dbReference>
<organism evidence="16 17">
    <name type="scientific">Sarcophilus harrisii</name>
    <name type="common">Tasmanian devil</name>
    <name type="synonym">Sarcophilus laniarius</name>
    <dbReference type="NCBI Taxonomy" id="9305"/>
    <lineage>
        <taxon>Eukaryota</taxon>
        <taxon>Metazoa</taxon>
        <taxon>Chordata</taxon>
        <taxon>Craniata</taxon>
        <taxon>Vertebrata</taxon>
        <taxon>Euteleostomi</taxon>
        <taxon>Mammalia</taxon>
        <taxon>Metatheria</taxon>
        <taxon>Dasyuromorphia</taxon>
        <taxon>Dasyuridae</taxon>
        <taxon>Sarcophilus</taxon>
    </lineage>
</organism>
<evidence type="ECO:0000256" key="14">
    <source>
        <dbReference type="SAM" id="Phobius"/>
    </source>
</evidence>
<dbReference type="AlphaFoldDB" id="G3VV25"/>
<dbReference type="PANTHER" id="PTHR21324">
    <property type="entry name" value="FASTING-INDUCIBLE INTEGRAL MEMBRANE PROTEIN TM6P1-RELATED"/>
    <property type="match status" value="1"/>
</dbReference>
<evidence type="ECO:0000256" key="13">
    <source>
        <dbReference type="ARBA" id="ARBA00045144"/>
    </source>
</evidence>
<reference evidence="16" key="3">
    <citation type="submission" date="2025-09" db="UniProtKB">
        <authorList>
            <consortium name="Ensembl"/>
        </authorList>
    </citation>
    <scope>IDENTIFICATION</scope>
</reference>
<name>G3VV25_SARHA</name>
<dbReference type="PANTHER" id="PTHR21324:SF3">
    <property type="entry name" value="MODULATOR OF MACROAUTOPHAGY TMEM150B"/>
    <property type="match status" value="1"/>
</dbReference>
<evidence type="ECO:0000313" key="17">
    <source>
        <dbReference type="Proteomes" id="UP000007648"/>
    </source>
</evidence>
<dbReference type="InParanoid" id="G3VV25"/>
<comment type="subcellular location">
    <subcellularLocation>
        <location evidence="3">Cell membrane</location>
        <topology evidence="3">Multi-pass membrane protein</topology>
    </subcellularLocation>
    <subcellularLocation>
        <location evidence="2">Cytoplasmic vesicle</location>
        <location evidence="2">Autophagosome membrane</location>
        <topology evidence="2">Multi-pass membrane protein</topology>
    </subcellularLocation>
    <subcellularLocation>
        <location evidence="1">Endosome membrane</location>
        <topology evidence="1">Multi-pass membrane protein</topology>
    </subcellularLocation>
</comment>
<evidence type="ECO:0000256" key="12">
    <source>
        <dbReference type="ARBA" id="ARBA00023329"/>
    </source>
</evidence>
<feature type="transmembrane region" description="Helical" evidence="14">
    <location>
        <begin position="82"/>
        <end position="102"/>
    </location>
</feature>
<dbReference type="InterPro" id="IPR050911">
    <property type="entry name" value="DRAM/TMEM150_Autophagy_Mod"/>
</dbReference>
<comment type="similarity">
    <text evidence="4">Belongs to the DRAM/TMEM150 family.</text>
</comment>
<comment type="function">
    <text evidence="13">Modulator of macroautophagy that causes accumulation of autophagosomes under basal conditions and enhances autophagic flux. Represses cell death and promotes long-term clonogenic survival of cells grown in the absence of glucose in a macroautophagy-independent manner. May have some role in extracellular matrix engulfment or growth factor receptor recycling, both of which can modulate cell survival.</text>
</comment>
<dbReference type="eggNOG" id="KOG4320">
    <property type="taxonomic scope" value="Eukaryota"/>
</dbReference>
<keyword evidence="6 14" id="KW-0812">Transmembrane</keyword>
<evidence type="ECO:0000256" key="6">
    <source>
        <dbReference type="ARBA" id="ARBA00022692"/>
    </source>
</evidence>
<evidence type="ECO:0000256" key="8">
    <source>
        <dbReference type="ARBA" id="ARBA00022989"/>
    </source>
</evidence>
<evidence type="ECO:0000256" key="3">
    <source>
        <dbReference type="ARBA" id="ARBA00004651"/>
    </source>
</evidence>
<keyword evidence="11" id="KW-0325">Glycoprotein</keyword>
<dbReference type="GO" id="GO:0000421">
    <property type="term" value="C:autophagosome membrane"/>
    <property type="evidence" value="ECO:0007669"/>
    <property type="project" value="UniProtKB-SubCell"/>
</dbReference>
<evidence type="ECO:0000256" key="4">
    <source>
        <dbReference type="ARBA" id="ARBA00006565"/>
    </source>
</evidence>
<dbReference type="HOGENOM" id="CLU_059992_0_0_1"/>
<evidence type="ECO:0000256" key="7">
    <source>
        <dbReference type="ARBA" id="ARBA00022753"/>
    </source>
</evidence>
<keyword evidence="12" id="KW-0968">Cytoplasmic vesicle</keyword>
<gene>
    <name evidence="16" type="primary">TMEM150B</name>
</gene>
<feature type="transmembrane region" description="Helical" evidence="14">
    <location>
        <begin position="108"/>
        <end position="128"/>
    </location>
</feature>
<feature type="transmembrane region" description="Helical" evidence="14">
    <location>
        <begin position="49"/>
        <end position="70"/>
    </location>
</feature>
<feature type="transmembrane region" description="Helical" evidence="14">
    <location>
        <begin position="183"/>
        <end position="207"/>
    </location>
</feature>
<dbReference type="GO" id="GO:0010008">
    <property type="term" value="C:endosome membrane"/>
    <property type="evidence" value="ECO:0007669"/>
    <property type="project" value="UniProtKB-SubCell"/>
</dbReference>
<keyword evidence="9" id="KW-0072">Autophagy</keyword>
<evidence type="ECO:0000256" key="1">
    <source>
        <dbReference type="ARBA" id="ARBA00004337"/>
    </source>
</evidence>
<protein>
    <submittedName>
        <fullName evidence="16">Transmembrane protein 150B</fullName>
    </submittedName>
</protein>
<proteinExistence type="inferred from homology"/>
<evidence type="ECO:0000259" key="15">
    <source>
        <dbReference type="Pfam" id="PF10277"/>
    </source>
</evidence>
<sequence length="226" mass="24582">MGGFPGAPPRTQGPLPCSFALAVSNKTVNLTEGFPYISLCGSFPPQSCIFSQFLNIGAAMVAWISVLRYVQFREWGIPKFPNRLCLGSGFLCALGASIVGNFQQTNELSMHLFGSFLAFVVGMAYFWTQLVLLRLAKPRAQPGAPWIEPLRLLLCGLCTALMVAMIVLHFWPRRSEAAVCEWSTAMLLFVLFGLLAVDFSDATGFAISLQSRPRSCPSGAAHLPSL</sequence>
<evidence type="ECO:0000256" key="11">
    <source>
        <dbReference type="ARBA" id="ARBA00023180"/>
    </source>
</evidence>
<dbReference type="Ensembl" id="ENSSHAT00000007092.2">
    <property type="protein sequence ID" value="ENSSHAP00000007030.2"/>
    <property type="gene ID" value="ENSSHAG00000006109.2"/>
</dbReference>
<dbReference type="GO" id="GO:0005886">
    <property type="term" value="C:plasma membrane"/>
    <property type="evidence" value="ECO:0007669"/>
    <property type="project" value="UniProtKB-SubCell"/>
</dbReference>
<keyword evidence="8 14" id="KW-1133">Transmembrane helix</keyword>
<feature type="domain" description="CWH43-like N-terminal" evidence="15">
    <location>
        <begin position="18"/>
        <end position="201"/>
    </location>
</feature>